<accession>A0A6C0B6H0</accession>
<proteinExistence type="predicted"/>
<protein>
    <submittedName>
        <fullName evidence="2">Uncharacterized protein</fullName>
    </submittedName>
</protein>
<name>A0A6C0B6H0_9ZZZZ</name>
<dbReference type="AlphaFoldDB" id="A0A6C0B6H0"/>
<sequence>MRIWYKDPVYIVIHVLSGVMAYFIPVIIPLVMFYHGLQYMMDVRFFGFQGEIRSGNSFEHTLLKLLEVLAGYLMIKLVMKP</sequence>
<feature type="transmembrane region" description="Helical" evidence="1">
    <location>
        <begin position="12"/>
        <end position="37"/>
    </location>
</feature>
<reference evidence="2" key="1">
    <citation type="journal article" date="2020" name="Nature">
        <title>Giant virus diversity and host interactions through global metagenomics.</title>
        <authorList>
            <person name="Schulz F."/>
            <person name="Roux S."/>
            <person name="Paez-Espino D."/>
            <person name="Jungbluth S."/>
            <person name="Walsh D.A."/>
            <person name="Denef V.J."/>
            <person name="McMahon K.D."/>
            <person name="Konstantinidis K.T."/>
            <person name="Eloe-Fadrosh E.A."/>
            <person name="Kyrpides N.C."/>
            <person name="Woyke T."/>
        </authorList>
    </citation>
    <scope>NUCLEOTIDE SEQUENCE</scope>
    <source>
        <strain evidence="2">GVMAG-M-3300009684-20</strain>
    </source>
</reference>
<keyword evidence="1" id="KW-1133">Transmembrane helix</keyword>
<evidence type="ECO:0000313" key="2">
    <source>
        <dbReference type="EMBL" id="QHS87271.1"/>
    </source>
</evidence>
<keyword evidence="1" id="KW-0472">Membrane</keyword>
<keyword evidence="1" id="KW-0812">Transmembrane</keyword>
<dbReference type="EMBL" id="MN739079">
    <property type="protein sequence ID" value="QHS87271.1"/>
    <property type="molecule type" value="Genomic_DNA"/>
</dbReference>
<organism evidence="2">
    <name type="scientific">viral metagenome</name>
    <dbReference type="NCBI Taxonomy" id="1070528"/>
    <lineage>
        <taxon>unclassified sequences</taxon>
        <taxon>metagenomes</taxon>
        <taxon>organismal metagenomes</taxon>
    </lineage>
</organism>
<evidence type="ECO:0000256" key="1">
    <source>
        <dbReference type="SAM" id="Phobius"/>
    </source>
</evidence>